<dbReference type="SMART" id="SM00537">
    <property type="entry name" value="DCX"/>
    <property type="match status" value="1"/>
</dbReference>
<keyword evidence="5 10" id="KW-0547">Nucleotide-binding</keyword>
<dbReference type="PROSITE" id="PS00108">
    <property type="entry name" value="PROTEIN_KINASE_ST"/>
    <property type="match status" value="1"/>
</dbReference>
<evidence type="ECO:0000256" key="10">
    <source>
        <dbReference type="PROSITE-ProRule" id="PRU10141"/>
    </source>
</evidence>
<comment type="catalytic activity">
    <reaction evidence="9">
        <text>L-seryl-[protein] + ATP = O-phospho-L-seryl-[protein] + ADP + H(+)</text>
        <dbReference type="Rhea" id="RHEA:17989"/>
        <dbReference type="Rhea" id="RHEA-COMP:9863"/>
        <dbReference type="Rhea" id="RHEA-COMP:11604"/>
        <dbReference type="ChEBI" id="CHEBI:15378"/>
        <dbReference type="ChEBI" id="CHEBI:29999"/>
        <dbReference type="ChEBI" id="CHEBI:30616"/>
        <dbReference type="ChEBI" id="CHEBI:83421"/>
        <dbReference type="ChEBI" id="CHEBI:456216"/>
        <dbReference type="EC" id="2.7.11.1"/>
    </reaction>
</comment>
<dbReference type="GO" id="GO:0005524">
    <property type="term" value="F:ATP binding"/>
    <property type="evidence" value="ECO:0007669"/>
    <property type="project" value="UniProtKB-UniRule"/>
</dbReference>
<evidence type="ECO:0000256" key="5">
    <source>
        <dbReference type="ARBA" id="ARBA00022741"/>
    </source>
</evidence>
<dbReference type="GeneTree" id="ENSGT00940000159476"/>
<dbReference type="InterPro" id="IPR017441">
    <property type="entry name" value="Protein_kinase_ATP_BS"/>
</dbReference>
<evidence type="ECO:0000313" key="15">
    <source>
        <dbReference type="Proteomes" id="UP000694569"/>
    </source>
</evidence>
<dbReference type="CDD" id="cd16111">
    <property type="entry name" value="DCX_DCLK3"/>
    <property type="match status" value="1"/>
</dbReference>
<dbReference type="InterPro" id="IPR003533">
    <property type="entry name" value="Doublecortin_dom"/>
</dbReference>
<dbReference type="GO" id="GO:0035556">
    <property type="term" value="P:intracellular signal transduction"/>
    <property type="evidence" value="ECO:0007669"/>
    <property type="project" value="InterPro"/>
</dbReference>
<dbReference type="Gene3D" id="3.10.20.230">
    <property type="entry name" value="Doublecortin domain"/>
    <property type="match status" value="1"/>
</dbReference>
<dbReference type="OrthoDB" id="1738954at2759"/>
<evidence type="ECO:0000256" key="8">
    <source>
        <dbReference type="ARBA" id="ARBA00047899"/>
    </source>
</evidence>
<dbReference type="InterPro" id="IPR011009">
    <property type="entry name" value="Kinase-like_dom_sf"/>
</dbReference>
<evidence type="ECO:0000256" key="2">
    <source>
        <dbReference type="ARBA" id="ARBA00012513"/>
    </source>
</evidence>
<dbReference type="PROSITE" id="PS50309">
    <property type="entry name" value="DC"/>
    <property type="match status" value="1"/>
</dbReference>
<dbReference type="AlphaFoldDB" id="A0A8C5PM07"/>
<sequence>MHKGGLIMPELPSCRCKPHGEQSLYSHPHLNINSRSTDRRPVYQPLRLKSFGKPFLGINSYTSPNFHPSSCFHTVHSENSPIKPRIVTIIKPGSNPLRKITLLLNRRSVQTFEQLVADISEALGFPRWKNDRIRKLYNLKGKEIRSVLDFFSGDDAFIALGKERLTIKDIEIVLNELYPDRSFILSKDDYEKLHKLDNKILNVDSRYKEQDITNNKDDLMLYGWVTKNSVNEQTKSNKSEKRKSKRCDVDRNEANHEKTCMKTKVDGHCYKQKNLLNKLSKLSLNCTCEHGRTHKCKKLHRDFDNDETDTAEFQLCNLGKEEKVGHYRPLPPINSLDLSKCEDCQNQDNTPNKEHMKNQHTPDRNRCSNYKLTMAKTAAEHIEDFLDDPNESTLSLGENNTGMAIVDFQTCLFKKEEKKEHCKCLPPINSLATVKCSAYQIPAEKRDSSRLKLQRDFPLCQNLDSPESGMHNKNEKTHCKESIKSQCTTDREDYNDWKPTSYSTMKTTKRHIEDFLVDPNKSMLSLEPTNTMPHDCFDKEEATNSTDSSSQQKPTHTHRFPVHEEQGGIFHIKRICCIKDKTDIENYYEIGRTIGFGNFAVVKECRPRKEYMEYAMKIIDKSKLKGKEEIIGNEVRIMKCLSHPNIVKLLDDYETNTEIYLILEYVKGGDLFDAINESIKFTEHDAALMMADLCKALEYIHSKHIVHRDVKPENLLVQHYTNGSTTLKLTDFGLAAYVSEPLFAVCGTPTYVAPEILSEKGYGLEVDMWATGVMLYILLCGFPPFRSKERNQEELLQIIQLGVFDFLSPFWDNISVEAKDLVSKLLELHPLKRYSAKSVLQHNWICSRRLMNNQNHDEQ</sequence>
<evidence type="ECO:0000259" key="13">
    <source>
        <dbReference type="PROSITE" id="PS50309"/>
    </source>
</evidence>
<evidence type="ECO:0000256" key="6">
    <source>
        <dbReference type="ARBA" id="ARBA00022777"/>
    </source>
</evidence>
<dbReference type="PANTHER" id="PTHR24347">
    <property type="entry name" value="SERINE/THREONINE-PROTEIN KINASE"/>
    <property type="match status" value="1"/>
</dbReference>
<evidence type="ECO:0000256" key="3">
    <source>
        <dbReference type="ARBA" id="ARBA00022527"/>
    </source>
</evidence>
<keyword evidence="15" id="KW-1185">Reference proteome</keyword>
<feature type="compositionally biased region" description="Polar residues" evidence="11">
    <location>
        <begin position="543"/>
        <end position="554"/>
    </location>
</feature>
<dbReference type="Ensembl" id="ENSLLET00000025545.1">
    <property type="protein sequence ID" value="ENSLLEP00000024604.1"/>
    <property type="gene ID" value="ENSLLEG00000015588.1"/>
</dbReference>
<feature type="region of interest" description="Disordered" evidence="11">
    <location>
        <begin position="537"/>
        <end position="559"/>
    </location>
</feature>
<keyword evidence="4" id="KW-0808">Transferase</keyword>
<dbReference type="FunFam" id="3.30.200.20:FF:000003">
    <property type="entry name" value="Non-specific serine/threonine protein kinase"/>
    <property type="match status" value="1"/>
</dbReference>
<keyword evidence="7 10" id="KW-0067">ATP-binding</keyword>
<comment type="catalytic activity">
    <reaction evidence="8">
        <text>L-threonyl-[protein] + ATP = O-phospho-L-threonyl-[protein] + ADP + H(+)</text>
        <dbReference type="Rhea" id="RHEA:46608"/>
        <dbReference type="Rhea" id="RHEA-COMP:11060"/>
        <dbReference type="Rhea" id="RHEA-COMP:11605"/>
        <dbReference type="ChEBI" id="CHEBI:15378"/>
        <dbReference type="ChEBI" id="CHEBI:30013"/>
        <dbReference type="ChEBI" id="CHEBI:30616"/>
        <dbReference type="ChEBI" id="CHEBI:61977"/>
        <dbReference type="ChEBI" id="CHEBI:456216"/>
        <dbReference type="EC" id="2.7.11.1"/>
    </reaction>
</comment>
<dbReference type="EC" id="2.7.11.1" evidence="2"/>
<reference evidence="14" key="2">
    <citation type="submission" date="2025-09" db="UniProtKB">
        <authorList>
            <consortium name="Ensembl"/>
        </authorList>
    </citation>
    <scope>IDENTIFICATION</scope>
</reference>
<accession>A0A8C5PM07</accession>
<keyword evidence="6" id="KW-0418">Kinase</keyword>
<dbReference type="Gene3D" id="3.30.200.20">
    <property type="entry name" value="Phosphorylase Kinase, domain 1"/>
    <property type="match status" value="1"/>
</dbReference>
<keyword evidence="3" id="KW-0723">Serine/threonine-protein kinase</keyword>
<name>A0A8C5PM07_9ANUR</name>
<dbReference type="SUPFAM" id="SSF89837">
    <property type="entry name" value="Doublecortin (DC)"/>
    <property type="match status" value="1"/>
</dbReference>
<evidence type="ECO:0000256" key="1">
    <source>
        <dbReference type="ARBA" id="ARBA00005354"/>
    </source>
</evidence>
<evidence type="ECO:0000313" key="14">
    <source>
        <dbReference type="Ensembl" id="ENSLLEP00000024604.1"/>
    </source>
</evidence>
<dbReference type="GO" id="GO:0004674">
    <property type="term" value="F:protein serine/threonine kinase activity"/>
    <property type="evidence" value="ECO:0007669"/>
    <property type="project" value="UniProtKB-KW"/>
</dbReference>
<protein>
    <recommendedName>
        <fullName evidence="2">non-specific serine/threonine protein kinase</fullName>
        <ecNumber evidence="2">2.7.11.1</ecNumber>
    </recommendedName>
</protein>
<organism evidence="14 15">
    <name type="scientific">Leptobrachium leishanense</name>
    <name type="common">Leishan spiny toad</name>
    <dbReference type="NCBI Taxonomy" id="445787"/>
    <lineage>
        <taxon>Eukaryota</taxon>
        <taxon>Metazoa</taxon>
        <taxon>Chordata</taxon>
        <taxon>Craniata</taxon>
        <taxon>Vertebrata</taxon>
        <taxon>Euteleostomi</taxon>
        <taxon>Amphibia</taxon>
        <taxon>Batrachia</taxon>
        <taxon>Anura</taxon>
        <taxon>Pelobatoidea</taxon>
        <taxon>Megophryidae</taxon>
        <taxon>Leptobrachium</taxon>
    </lineage>
</organism>
<evidence type="ECO:0000256" key="11">
    <source>
        <dbReference type="SAM" id="MobiDB-lite"/>
    </source>
</evidence>
<dbReference type="Gene3D" id="1.10.510.10">
    <property type="entry name" value="Transferase(Phosphotransferase) domain 1"/>
    <property type="match status" value="1"/>
</dbReference>
<gene>
    <name evidence="14" type="primary">DCLK3</name>
</gene>
<evidence type="ECO:0000256" key="4">
    <source>
        <dbReference type="ARBA" id="ARBA00022679"/>
    </source>
</evidence>
<dbReference type="FunFam" id="3.10.20.230:FF:000013">
    <property type="entry name" value="Serine/threonine-protein kinase DCLK3"/>
    <property type="match status" value="1"/>
</dbReference>
<dbReference type="InterPro" id="IPR036572">
    <property type="entry name" value="Doublecortin_dom_sf"/>
</dbReference>
<feature type="binding site" evidence="10">
    <location>
        <position position="617"/>
    </location>
    <ligand>
        <name>ATP</name>
        <dbReference type="ChEBI" id="CHEBI:30616"/>
    </ligand>
</feature>
<dbReference type="Proteomes" id="UP000694569">
    <property type="component" value="Unplaced"/>
</dbReference>
<reference evidence="14" key="1">
    <citation type="submission" date="2025-08" db="UniProtKB">
        <authorList>
            <consortium name="Ensembl"/>
        </authorList>
    </citation>
    <scope>IDENTIFICATION</scope>
</reference>
<comment type="similarity">
    <text evidence="1">Belongs to the protein kinase superfamily. CAMK Ser/Thr protein kinase family. CaMK subfamily.</text>
</comment>
<dbReference type="InterPro" id="IPR000719">
    <property type="entry name" value="Prot_kinase_dom"/>
</dbReference>
<dbReference type="SMART" id="SM00220">
    <property type="entry name" value="S_TKc"/>
    <property type="match status" value="1"/>
</dbReference>
<proteinExistence type="inferred from homology"/>
<dbReference type="PROSITE" id="PS00107">
    <property type="entry name" value="PROTEIN_KINASE_ATP"/>
    <property type="match status" value="1"/>
</dbReference>
<feature type="domain" description="Doublecortin" evidence="13">
    <location>
        <begin position="85"/>
        <end position="171"/>
    </location>
</feature>
<evidence type="ECO:0000256" key="9">
    <source>
        <dbReference type="ARBA" id="ARBA00048679"/>
    </source>
</evidence>
<dbReference type="Pfam" id="PF03607">
    <property type="entry name" value="DCX"/>
    <property type="match status" value="1"/>
</dbReference>
<dbReference type="FunFam" id="1.10.510.10:FF:000066">
    <property type="entry name" value="Serine/threonine-protein kinase DCLK1 isoform 2"/>
    <property type="match status" value="1"/>
</dbReference>
<dbReference type="Pfam" id="PF00069">
    <property type="entry name" value="Pkinase"/>
    <property type="match status" value="1"/>
</dbReference>
<dbReference type="SUPFAM" id="SSF56112">
    <property type="entry name" value="Protein kinase-like (PK-like)"/>
    <property type="match status" value="1"/>
</dbReference>
<feature type="domain" description="Protein kinase" evidence="12">
    <location>
        <begin position="588"/>
        <end position="845"/>
    </location>
</feature>
<dbReference type="InterPro" id="IPR008271">
    <property type="entry name" value="Ser/Thr_kinase_AS"/>
</dbReference>
<evidence type="ECO:0000256" key="7">
    <source>
        <dbReference type="ARBA" id="ARBA00022840"/>
    </source>
</evidence>
<dbReference type="PROSITE" id="PS50011">
    <property type="entry name" value="PROTEIN_KINASE_DOM"/>
    <property type="match status" value="1"/>
</dbReference>
<evidence type="ECO:0000259" key="12">
    <source>
        <dbReference type="PROSITE" id="PS50011"/>
    </source>
</evidence>